<dbReference type="Pfam" id="PF00069">
    <property type="entry name" value="Pkinase"/>
    <property type="match status" value="1"/>
</dbReference>
<feature type="compositionally biased region" description="Basic and acidic residues" evidence="1">
    <location>
        <begin position="14"/>
        <end position="25"/>
    </location>
</feature>
<dbReference type="InterPro" id="IPR000719">
    <property type="entry name" value="Prot_kinase_dom"/>
</dbReference>
<evidence type="ECO:0000313" key="4">
    <source>
        <dbReference type="Proteomes" id="UP000835052"/>
    </source>
</evidence>
<dbReference type="PROSITE" id="PS50011">
    <property type="entry name" value="PROTEIN_KINASE_DOM"/>
    <property type="match status" value="1"/>
</dbReference>
<dbReference type="AlphaFoldDB" id="A0A8S1H4G4"/>
<proteinExistence type="predicted"/>
<dbReference type="SMART" id="SM00220">
    <property type="entry name" value="S_TKc"/>
    <property type="match status" value="1"/>
</dbReference>
<dbReference type="InterPro" id="IPR011009">
    <property type="entry name" value="Kinase-like_dom_sf"/>
</dbReference>
<evidence type="ECO:0000259" key="2">
    <source>
        <dbReference type="PROSITE" id="PS50011"/>
    </source>
</evidence>
<comment type="caution">
    <text evidence="3">The sequence shown here is derived from an EMBL/GenBank/DDBJ whole genome shotgun (WGS) entry which is preliminary data.</text>
</comment>
<organism evidence="3 4">
    <name type="scientific">Caenorhabditis auriculariae</name>
    <dbReference type="NCBI Taxonomy" id="2777116"/>
    <lineage>
        <taxon>Eukaryota</taxon>
        <taxon>Metazoa</taxon>
        <taxon>Ecdysozoa</taxon>
        <taxon>Nematoda</taxon>
        <taxon>Chromadorea</taxon>
        <taxon>Rhabditida</taxon>
        <taxon>Rhabditina</taxon>
        <taxon>Rhabditomorpha</taxon>
        <taxon>Rhabditoidea</taxon>
        <taxon>Rhabditidae</taxon>
        <taxon>Peloderinae</taxon>
        <taxon>Caenorhabditis</taxon>
    </lineage>
</organism>
<evidence type="ECO:0000256" key="1">
    <source>
        <dbReference type="SAM" id="MobiDB-lite"/>
    </source>
</evidence>
<keyword evidence="4" id="KW-1185">Reference proteome</keyword>
<feature type="domain" description="Protein kinase" evidence="2">
    <location>
        <begin position="45"/>
        <end position="323"/>
    </location>
</feature>
<name>A0A8S1H4G4_9PELO</name>
<gene>
    <name evidence="3" type="ORF">CAUJ_LOCUS6053</name>
</gene>
<accession>A0A8S1H4G4</accession>
<sequence length="323" mass="37208">MFQPSTQKYRNVRPKIDHPAKEQPRGKAAAPYMQEGTMLGRSKTFLIEKLIAGGGFGQIYRAVDVDRNEILAVKVERERPPESARMVLEARVLGELQGVAHFPKIYYIGHYGDCNYIVMQMLGRNLTDIRKALPAKRFTVHSTIRVGIQMVTALKSLHDNGYLHRDMKPTNMCAGIDSHRRQIYLVDFGMVRNFKADDGSTRQPRAYAGFRGTQRYASINVHDRFDQGPVDDLWSLYYSLIELAEGNLPWKMFETPDEVAQIKKNLRFEDLSRNLPVHFSKFERSLRRVPHMGHPNYSGLIGYLENCCRFVDTNAEFEWDDDS</sequence>
<evidence type="ECO:0000313" key="3">
    <source>
        <dbReference type="EMBL" id="CAD6190134.1"/>
    </source>
</evidence>
<dbReference type="GO" id="GO:0004672">
    <property type="term" value="F:protein kinase activity"/>
    <property type="evidence" value="ECO:0007669"/>
    <property type="project" value="InterPro"/>
</dbReference>
<reference evidence="3" key="1">
    <citation type="submission" date="2020-10" db="EMBL/GenBank/DDBJ databases">
        <authorList>
            <person name="Kikuchi T."/>
        </authorList>
    </citation>
    <scope>NUCLEOTIDE SEQUENCE</scope>
    <source>
        <strain evidence="3">NKZ352</strain>
    </source>
</reference>
<dbReference type="GO" id="GO:0005524">
    <property type="term" value="F:ATP binding"/>
    <property type="evidence" value="ECO:0007669"/>
    <property type="project" value="InterPro"/>
</dbReference>
<dbReference type="OrthoDB" id="5979581at2759"/>
<dbReference type="Gene3D" id="1.10.510.10">
    <property type="entry name" value="Transferase(Phosphotransferase) domain 1"/>
    <property type="match status" value="1"/>
</dbReference>
<dbReference type="InterPro" id="IPR050235">
    <property type="entry name" value="CK1_Ser-Thr_kinase"/>
</dbReference>
<dbReference type="PANTHER" id="PTHR11909">
    <property type="entry name" value="CASEIN KINASE-RELATED"/>
    <property type="match status" value="1"/>
</dbReference>
<feature type="region of interest" description="Disordered" evidence="1">
    <location>
        <begin position="1"/>
        <end position="30"/>
    </location>
</feature>
<protein>
    <recommendedName>
        <fullName evidence="2">Protein kinase domain-containing protein</fullName>
    </recommendedName>
</protein>
<dbReference type="EMBL" id="CAJGYM010000014">
    <property type="protein sequence ID" value="CAD6190134.1"/>
    <property type="molecule type" value="Genomic_DNA"/>
</dbReference>
<dbReference type="SUPFAM" id="SSF56112">
    <property type="entry name" value="Protein kinase-like (PK-like)"/>
    <property type="match status" value="1"/>
</dbReference>
<dbReference type="Proteomes" id="UP000835052">
    <property type="component" value="Unassembled WGS sequence"/>
</dbReference>